<dbReference type="AlphaFoldDB" id="A0A1B2EQ86"/>
<dbReference type="EMBL" id="CP016617">
    <property type="protein sequence ID" value="ANY82110.1"/>
    <property type="molecule type" value="Genomic_DNA"/>
</dbReference>
<dbReference type="KEGG" id="moc:BB934_27500"/>
<geneLocation type="plasmid" evidence="3">
    <name>unnamed1</name>
</geneLocation>
<evidence type="ECO:0000259" key="1">
    <source>
        <dbReference type="Pfam" id="PF01548"/>
    </source>
</evidence>
<reference evidence="3" key="1">
    <citation type="submission" date="2016-07" db="EMBL/GenBank/DDBJ databases">
        <title>Microvirga ossetica sp. nov. a new species of rhizobia isolated from root nodules of the legume species Vicia alpestris Steven originated from North Ossetia region in the Caucasus.</title>
        <authorList>
            <person name="Safronova V.I."/>
            <person name="Kuznetsova I.G."/>
            <person name="Sazanova A.L."/>
            <person name="Belimov A."/>
            <person name="Andronov E."/>
            <person name="Osledkin Y.S."/>
            <person name="Onishchuk O.P."/>
            <person name="Kurchak O.N."/>
            <person name="Shaposhnikov A.I."/>
            <person name="Willems A."/>
            <person name="Tikhonovich I.A."/>
        </authorList>
    </citation>
    <scope>NUCLEOTIDE SEQUENCE [LARGE SCALE GENOMIC DNA]</scope>
    <source>
        <strain evidence="3">V5/3M</strain>
        <plasmid evidence="3">unnamed1</plasmid>
    </source>
</reference>
<evidence type="ECO:0000259" key="2">
    <source>
        <dbReference type="Pfam" id="PF02371"/>
    </source>
</evidence>
<evidence type="ECO:0000313" key="3">
    <source>
        <dbReference type="EMBL" id="ANY82110.1"/>
    </source>
</evidence>
<feature type="domain" description="Transposase IS110-like N-terminal" evidence="1">
    <location>
        <begin position="5"/>
        <end position="148"/>
    </location>
</feature>
<dbReference type="OrthoDB" id="7410629at2"/>
<keyword evidence="3" id="KW-0614">Plasmid</keyword>
<dbReference type="GO" id="GO:0004803">
    <property type="term" value="F:transposase activity"/>
    <property type="evidence" value="ECO:0007669"/>
    <property type="project" value="InterPro"/>
</dbReference>
<dbReference type="InterPro" id="IPR003346">
    <property type="entry name" value="Transposase_20"/>
</dbReference>
<protein>
    <submittedName>
        <fullName evidence="3">Transposase</fullName>
    </submittedName>
</protein>
<gene>
    <name evidence="3" type="ORF">BB934_27500</name>
</gene>
<accession>A0A1B2EQ86</accession>
<sequence>MTHYAGLDVSQKETTICIVDEQGRRLWRGTAPTDPEALTEVLRRHGHDLHVGVETGPLMPWLVHELRRRGLEVICLDARHAKAALAMQLNKTDRNDAEGLAQIVRTGWYRSVHVKSFEAHRLRALLGARRQLVGMTTQLSNHIRGILKVFGLVVGMAHGRSFSERVETLLADQPAVAGIVRPMLQVWRELKDQIARFDKAVRQEVRQRAECRLLMSVPGVGALSVLAYVSAIEHPERFRQSRNVGAHLGLTPRRYQSGEIDRSGRISKCGDELVRSYLFEAAGVLLTRVQRWSPLKAWAVRLVQRSGFNKARVALARKLAVILHAIWRTGEPFRWTNVEAAA</sequence>
<dbReference type="PANTHER" id="PTHR33055:SF3">
    <property type="entry name" value="PUTATIVE TRANSPOSASE FOR IS117-RELATED"/>
    <property type="match status" value="1"/>
</dbReference>
<dbReference type="Pfam" id="PF01548">
    <property type="entry name" value="DEDD_Tnp_IS110"/>
    <property type="match status" value="1"/>
</dbReference>
<dbReference type="RefSeq" id="WP_099513266.1">
    <property type="nucleotide sequence ID" value="NZ_CP016617.1"/>
</dbReference>
<dbReference type="InterPro" id="IPR047650">
    <property type="entry name" value="Transpos_IS110"/>
</dbReference>
<dbReference type="GO" id="GO:0006313">
    <property type="term" value="P:DNA transposition"/>
    <property type="evidence" value="ECO:0007669"/>
    <property type="project" value="InterPro"/>
</dbReference>
<dbReference type="NCBIfam" id="NF033542">
    <property type="entry name" value="transpos_IS110"/>
    <property type="match status" value="1"/>
</dbReference>
<dbReference type="PANTHER" id="PTHR33055">
    <property type="entry name" value="TRANSPOSASE FOR INSERTION SEQUENCE ELEMENT IS1111A"/>
    <property type="match status" value="1"/>
</dbReference>
<dbReference type="Pfam" id="PF02371">
    <property type="entry name" value="Transposase_20"/>
    <property type="match status" value="1"/>
</dbReference>
<name>A0A1B2EQ86_9HYPH</name>
<dbReference type="InterPro" id="IPR002525">
    <property type="entry name" value="Transp_IS110-like_N"/>
</dbReference>
<proteinExistence type="predicted"/>
<feature type="domain" description="Transposase IS116/IS110/IS902 C-terminal" evidence="2">
    <location>
        <begin position="211"/>
        <end position="292"/>
    </location>
</feature>
<dbReference type="GO" id="GO:0003677">
    <property type="term" value="F:DNA binding"/>
    <property type="evidence" value="ECO:0007669"/>
    <property type="project" value="InterPro"/>
</dbReference>
<organism evidence="3">
    <name type="scientific">Microvirga ossetica</name>
    <dbReference type="NCBI Taxonomy" id="1882682"/>
    <lineage>
        <taxon>Bacteria</taxon>
        <taxon>Pseudomonadati</taxon>
        <taxon>Pseudomonadota</taxon>
        <taxon>Alphaproteobacteria</taxon>
        <taxon>Hyphomicrobiales</taxon>
        <taxon>Methylobacteriaceae</taxon>
        <taxon>Microvirga</taxon>
    </lineage>
</organism>